<name>A0A9N9SSB2_DIABA</name>
<dbReference type="Proteomes" id="UP001153709">
    <property type="component" value="Chromosome 2"/>
</dbReference>
<keyword evidence="3" id="KW-1185">Reference proteome</keyword>
<evidence type="ECO:0000313" key="2">
    <source>
        <dbReference type="EMBL" id="CAG9829441.1"/>
    </source>
</evidence>
<sequence>MKKNNCFNINLKIVTSGGGAGDSSESHDTDPPEDTDSPPVTRRRPPASKRSRPYSELLNQVLIDKFKVSE</sequence>
<reference evidence="2" key="1">
    <citation type="submission" date="2022-01" db="EMBL/GenBank/DDBJ databases">
        <authorList>
            <person name="King R."/>
        </authorList>
    </citation>
    <scope>NUCLEOTIDE SEQUENCE</scope>
</reference>
<organism evidence="2 3">
    <name type="scientific">Diabrotica balteata</name>
    <name type="common">Banded cucumber beetle</name>
    <dbReference type="NCBI Taxonomy" id="107213"/>
    <lineage>
        <taxon>Eukaryota</taxon>
        <taxon>Metazoa</taxon>
        <taxon>Ecdysozoa</taxon>
        <taxon>Arthropoda</taxon>
        <taxon>Hexapoda</taxon>
        <taxon>Insecta</taxon>
        <taxon>Pterygota</taxon>
        <taxon>Neoptera</taxon>
        <taxon>Endopterygota</taxon>
        <taxon>Coleoptera</taxon>
        <taxon>Polyphaga</taxon>
        <taxon>Cucujiformia</taxon>
        <taxon>Chrysomeloidea</taxon>
        <taxon>Chrysomelidae</taxon>
        <taxon>Galerucinae</taxon>
        <taxon>Diabroticina</taxon>
        <taxon>Diabroticites</taxon>
        <taxon>Diabrotica</taxon>
    </lineage>
</organism>
<dbReference type="AlphaFoldDB" id="A0A9N9SSB2"/>
<accession>A0A9N9SSB2</accession>
<evidence type="ECO:0000256" key="1">
    <source>
        <dbReference type="SAM" id="MobiDB-lite"/>
    </source>
</evidence>
<dbReference type="EMBL" id="OU898277">
    <property type="protein sequence ID" value="CAG9829441.1"/>
    <property type="molecule type" value="Genomic_DNA"/>
</dbReference>
<protein>
    <submittedName>
        <fullName evidence="2">Uncharacterized protein</fullName>
    </submittedName>
</protein>
<evidence type="ECO:0000313" key="3">
    <source>
        <dbReference type="Proteomes" id="UP001153709"/>
    </source>
</evidence>
<feature type="region of interest" description="Disordered" evidence="1">
    <location>
        <begin position="14"/>
        <end position="56"/>
    </location>
</feature>
<proteinExistence type="predicted"/>
<feature type="compositionally biased region" description="Basic residues" evidence="1">
    <location>
        <begin position="41"/>
        <end position="52"/>
    </location>
</feature>
<gene>
    <name evidence="2" type="ORF">DIABBA_LOCUS3253</name>
</gene>